<dbReference type="Proteomes" id="UP000248128">
    <property type="component" value="Unassembled WGS sequence"/>
</dbReference>
<keyword evidence="13" id="KW-0411">Iron-sulfur</keyword>
<keyword evidence="16" id="KW-0472">Membrane</keyword>
<evidence type="ECO:0000256" key="7">
    <source>
        <dbReference type="ARBA" id="ARBA00022490"/>
    </source>
</evidence>
<keyword evidence="8" id="KW-0808">Transferase</keyword>
<evidence type="ECO:0000256" key="2">
    <source>
        <dbReference type="ARBA" id="ARBA00001966"/>
    </source>
</evidence>
<evidence type="ECO:0000256" key="1">
    <source>
        <dbReference type="ARBA" id="ARBA00000085"/>
    </source>
</evidence>
<feature type="transmembrane region" description="Helical" evidence="16">
    <location>
        <begin position="155"/>
        <end position="177"/>
    </location>
</feature>
<dbReference type="InterPro" id="IPR003594">
    <property type="entry name" value="HATPase_dom"/>
</dbReference>
<feature type="transmembrane region" description="Helical" evidence="16">
    <location>
        <begin position="49"/>
        <end position="68"/>
    </location>
</feature>
<evidence type="ECO:0000256" key="13">
    <source>
        <dbReference type="ARBA" id="ARBA00023014"/>
    </source>
</evidence>
<evidence type="ECO:0000256" key="6">
    <source>
        <dbReference type="ARBA" id="ARBA00022485"/>
    </source>
</evidence>
<accession>A0A318MQW5</accession>
<keyword evidence="9" id="KW-0479">Metal-binding</keyword>
<evidence type="ECO:0000256" key="16">
    <source>
        <dbReference type="SAM" id="Phobius"/>
    </source>
</evidence>
<keyword evidence="6" id="KW-0004">4Fe-4S</keyword>
<dbReference type="GO" id="GO:0005737">
    <property type="term" value="C:cytoplasm"/>
    <property type="evidence" value="ECO:0007669"/>
    <property type="project" value="UniProtKB-SubCell"/>
</dbReference>
<dbReference type="PROSITE" id="PS50109">
    <property type="entry name" value="HIS_KIN"/>
    <property type="match status" value="1"/>
</dbReference>
<dbReference type="GO" id="GO:0051539">
    <property type="term" value="F:4 iron, 4 sulfur cluster binding"/>
    <property type="evidence" value="ECO:0007669"/>
    <property type="project" value="UniProtKB-KW"/>
</dbReference>
<dbReference type="SMART" id="SM00387">
    <property type="entry name" value="HATPase_c"/>
    <property type="match status" value="1"/>
</dbReference>
<evidence type="ECO:0000256" key="15">
    <source>
        <dbReference type="ARBA" id="ARBA00030800"/>
    </source>
</evidence>
<feature type="transmembrane region" description="Helical" evidence="16">
    <location>
        <begin position="189"/>
        <end position="211"/>
    </location>
</feature>
<comment type="subcellular location">
    <subcellularLocation>
        <location evidence="3">Cytoplasm</location>
    </subcellularLocation>
</comment>
<dbReference type="CDD" id="cd16917">
    <property type="entry name" value="HATPase_UhpB-NarQ-NarX-like"/>
    <property type="match status" value="1"/>
</dbReference>
<evidence type="ECO:0000256" key="8">
    <source>
        <dbReference type="ARBA" id="ARBA00022679"/>
    </source>
</evidence>
<dbReference type="PRINTS" id="PR00344">
    <property type="entry name" value="BCTRLSENSOR"/>
</dbReference>
<dbReference type="Gene3D" id="3.30.565.10">
    <property type="entry name" value="Histidine kinase-like ATPase, C-terminal domain"/>
    <property type="match status" value="1"/>
</dbReference>
<protein>
    <recommendedName>
        <fullName evidence="5">Oxygen sensor histidine kinase NreB</fullName>
        <ecNumber evidence="4">2.7.13.3</ecNumber>
    </recommendedName>
    <alternativeName>
        <fullName evidence="15">Nitrogen regulation protein B</fullName>
    </alternativeName>
</protein>
<keyword evidence="10" id="KW-0418">Kinase</keyword>
<dbReference type="RefSeq" id="WP_110412885.1">
    <property type="nucleotide sequence ID" value="NZ_QGLK01000003.1"/>
</dbReference>
<keyword evidence="16" id="KW-0812">Transmembrane</keyword>
<dbReference type="PANTHER" id="PTHR24421:SF62">
    <property type="entry name" value="SENSORY TRANSDUCTION HISTIDINE KINASE"/>
    <property type="match status" value="1"/>
</dbReference>
<feature type="transmembrane region" description="Helical" evidence="16">
    <location>
        <begin position="74"/>
        <end position="96"/>
    </location>
</feature>
<evidence type="ECO:0000259" key="17">
    <source>
        <dbReference type="PROSITE" id="PS50109"/>
    </source>
</evidence>
<comment type="cofactor">
    <cofactor evidence="2">
        <name>[4Fe-4S] cluster</name>
        <dbReference type="ChEBI" id="CHEBI:49883"/>
    </cofactor>
</comment>
<dbReference type="InterPro" id="IPR011712">
    <property type="entry name" value="Sig_transdc_His_kin_sub3_dim/P"/>
</dbReference>
<dbReference type="GO" id="GO:0046872">
    <property type="term" value="F:metal ion binding"/>
    <property type="evidence" value="ECO:0007669"/>
    <property type="project" value="UniProtKB-KW"/>
</dbReference>
<evidence type="ECO:0000256" key="14">
    <source>
        <dbReference type="ARBA" id="ARBA00024827"/>
    </source>
</evidence>
<dbReference type="EC" id="2.7.13.3" evidence="4"/>
<evidence type="ECO:0000256" key="11">
    <source>
        <dbReference type="ARBA" id="ARBA00023004"/>
    </source>
</evidence>
<evidence type="ECO:0000256" key="3">
    <source>
        <dbReference type="ARBA" id="ARBA00004496"/>
    </source>
</evidence>
<evidence type="ECO:0000313" key="18">
    <source>
        <dbReference type="EMBL" id="PXY88308.1"/>
    </source>
</evidence>
<organism evidence="18 19">
    <name type="scientific">Bifidobacterium asteroides</name>
    <dbReference type="NCBI Taxonomy" id="1684"/>
    <lineage>
        <taxon>Bacteria</taxon>
        <taxon>Bacillati</taxon>
        <taxon>Actinomycetota</taxon>
        <taxon>Actinomycetes</taxon>
        <taxon>Bifidobacteriales</taxon>
        <taxon>Bifidobacteriaceae</taxon>
        <taxon>Bifidobacterium</taxon>
    </lineage>
</organism>
<dbReference type="InterPro" id="IPR005467">
    <property type="entry name" value="His_kinase_dom"/>
</dbReference>
<dbReference type="GO" id="GO:0000155">
    <property type="term" value="F:phosphorelay sensor kinase activity"/>
    <property type="evidence" value="ECO:0007669"/>
    <property type="project" value="InterPro"/>
</dbReference>
<comment type="catalytic activity">
    <reaction evidence="1">
        <text>ATP + protein L-histidine = ADP + protein N-phospho-L-histidine.</text>
        <dbReference type="EC" id="2.7.13.3"/>
    </reaction>
</comment>
<evidence type="ECO:0000256" key="10">
    <source>
        <dbReference type="ARBA" id="ARBA00022777"/>
    </source>
</evidence>
<keyword evidence="16" id="KW-1133">Transmembrane helix</keyword>
<comment type="caution">
    <text evidence="18">The sequence shown here is derived from an EMBL/GenBank/DDBJ whole genome shotgun (WGS) entry which is preliminary data.</text>
</comment>
<dbReference type="Pfam" id="PF02518">
    <property type="entry name" value="HATPase_c"/>
    <property type="match status" value="1"/>
</dbReference>
<feature type="transmembrane region" description="Helical" evidence="16">
    <location>
        <begin position="117"/>
        <end position="135"/>
    </location>
</feature>
<evidence type="ECO:0000256" key="5">
    <source>
        <dbReference type="ARBA" id="ARBA00017322"/>
    </source>
</evidence>
<dbReference type="EMBL" id="QGLK01000003">
    <property type="protein sequence ID" value="PXY88308.1"/>
    <property type="molecule type" value="Genomic_DNA"/>
</dbReference>
<keyword evidence="12" id="KW-0902">Two-component regulatory system</keyword>
<keyword evidence="7" id="KW-0963">Cytoplasm</keyword>
<evidence type="ECO:0000256" key="12">
    <source>
        <dbReference type="ARBA" id="ARBA00023012"/>
    </source>
</evidence>
<dbReference type="Pfam" id="PF07730">
    <property type="entry name" value="HisKA_3"/>
    <property type="match status" value="1"/>
</dbReference>
<comment type="function">
    <text evidence="14">Member of the two-component regulatory system NreB/NreC involved in the control of dissimilatory nitrate/nitrite reduction in response to oxygen. NreB functions as a direct oxygen sensor histidine kinase which is autophosphorylated, in the absence of oxygen, probably at the conserved histidine residue, and transfers its phosphate group probably to a conserved aspartate residue of NreC. NreB/NreC activates the expression of the nitrate (narGHJI) and nitrite (nir) reductase operons, as well as the putative nitrate transporter gene narT.</text>
</comment>
<dbReference type="PIRSF" id="PIRSF037434">
    <property type="entry name" value="STHK_ChrS"/>
    <property type="match status" value="1"/>
</dbReference>
<dbReference type="InterPro" id="IPR050482">
    <property type="entry name" value="Sensor_HK_TwoCompSys"/>
</dbReference>
<dbReference type="Gene3D" id="1.20.5.1930">
    <property type="match status" value="1"/>
</dbReference>
<sequence length="460" mass="50878">MKITEGINRENQQQDQLSMNLNGDCGDGQLDATARTDAQRQRLHNTWNWYFIVEAGCVVGANCFFSTASMTYKLVSSFLILLPCLFFMILVLPRVYDKSERFDRQTADQPVSKTGPYGWIFALLTLACLPMGAWLDGTAILAQLFIVPQLFIAFSYLPALGLVGVLNIAYLAMVLAGKRFLGTDLTGNLMLMILVVVFSAMIGKSFNVLALTNGHNQMLLDKMESQQETIRRLSRAEGASIERERVANEMHDTIAQSLTSILALARVAHEELIDDIPAAQKHLEMIASTSKGSLDDTRRMIADSVPADLDGRDLKTALERTVHAAAAKTGFQSQCQIQRTLPPLPKQTEVNLLRIVQESLTNISKHANAKHVQVSLLLKRPELLELQIKDDGCGFDIQNLDFQEMEKAGHGYGLRDMAKRAQDAGGRCTVTSVPGQGTSITVNIPVERPSNTTRPDKEER</sequence>
<name>A0A318MQW5_9BIFI</name>
<dbReference type="InterPro" id="IPR017205">
    <property type="entry name" value="Sig_transdc_His_kinase_ChrS"/>
</dbReference>
<feature type="domain" description="Histidine kinase" evidence="17">
    <location>
        <begin position="253"/>
        <end position="448"/>
    </location>
</feature>
<gene>
    <name evidence="18" type="ORF">DKK74_03810</name>
</gene>
<dbReference type="InterPro" id="IPR004358">
    <property type="entry name" value="Sig_transdc_His_kin-like_C"/>
</dbReference>
<evidence type="ECO:0000256" key="4">
    <source>
        <dbReference type="ARBA" id="ARBA00012438"/>
    </source>
</evidence>
<dbReference type="GO" id="GO:0016020">
    <property type="term" value="C:membrane"/>
    <property type="evidence" value="ECO:0007669"/>
    <property type="project" value="InterPro"/>
</dbReference>
<evidence type="ECO:0000313" key="19">
    <source>
        <dbReference type="Proteomes" id="UP000248128"/>
    </source>
</evidence>
<dbReference type="InterPro" id="IPR036890">
    <property type="entry name" value="HATPase_C_sf"/>
</dbReference>
<proteinExistence type="predicted"/>
<evidence type="ECO:0000256" key="9">
    <source>
        <dbReference type="ARBA" id="ARBA00022723"/>
    </source>
</evidence>
<dbReference type="PANTHER" id="PTHR24421">
    <property type="entry name" value="NITRATE/NITRITE SENSOR PROTEIN NARX-RELATED"/>
    <property type="match status" value="1"/>
</dbReference>
<keyword evidence="11" id="KW-0408">Iron</keyword>
<reference evidence="18 19" key="1">
    <citation type="submission" date="2018-05" db="EMBL/GenBank/DDBJ databases">
        <title>Reference genomes for bee gut microbiota database.</title>
        <authorList>
            <person name="Ellegaard K.M."/>
        </authorList>
    </citation>
    <scope>NUCLEOTIDE SEQUENCE [LARGE SCALE GENOMIC DNA]</scope>
    <source>
        <strain evidence="18 19">ESL0199</strain>
    </source>
</reference>
<dbReference type="OrthoDB" id="144293at2"/>
<dbReference type="SUPFAM" id="SSF55874">
    <property type="entry name" value="ATPase domain of HSP90 chaperone/DNA topoisomerase II/histidine kinase"/>
    <property type="match status" value="1"/>
</dbReference>
<dbReference type="GO" id="GO:0046983">
    <property type="term" value="F:protein dimerization activity"/>
    <property type="evidence" value="ECO:0007669"/>
    <property type="project" value="InterPro"/>
</dbReference>
<dbReference type="AlphaFoldDB" id="A0A318MQW5"/>